<dbReference type="Pfam" id="PF08544">
    <property type="entry name" value="GHMP_kinases_C"/>
    <property type="match status" value="1"/>
</dbReference>
<keyword evidence="4" id="KW-0479">Metal-binding</keyword>
<evidence type="ECO:0000256" key="8">
    <source>
        <dbReference type="ARBA" id="ARBA00022842"/>
    </source>
</evidence>
<dbReference type="GO" id="GO:0005524">
    <property type="term" value="F:ATP binding"/>
    <property type="evidence" value="ECO:0007669"/>
    <property type="project" value="UniProtKB-UniRule"/>
</dbReference>
<keyword evidence="2" id="KW-0963">Cytoplasm</keyword>
<dbReference type="InterPro" id="IPR036554">
    <property type="entry name" value="GHMP_kinase_C_sf"/>
</dbReference>
<evidence type="ECO:0000313" key="16">
    <source>
        <dbReference type="Proteomes" id="UP000528608"/>
    </source>
</evidence>
<accession>A0A7W8BB06</accession>
<sequence>MTAGDPAAADAASAAFERAFGHAPEGVWAAPGRVNLIGEYTDVNEGLVLPFALPHTVRAAAAPRADGRLRLHLGDGPAALRAELPAADLAPGRVPGWAGYPAGVLWALRAAGHPAPGADVHLDGDVPRGAGLSYSAAVECAVALALDGVGGLGLSRPEIAALCRRAENEFVGVPCGIMDQTASARCVAGHALYLDTRDLGHRHVPLDPAAAGLSLLVVDTRVRHALADGAYAARCAGCEEGARALGVRSLRDIPSEGLESALGRVPDPAVRALVRHVVTENDRVRQVVDHLEAGRVIAVGPVLTAGHASLRDDFAVSCPELDLAVAVANGAGALGARMTGGGFGGSAVVLVESGSEAAVAEAVTGAFVAAGHRVPRVFPAVAGEGARRLRWPPDGP</sequence>
<dbReference type="InterPro" id="IPR000705">
    <property type="entry name" value="Galactokinase"/>
</dbReference>
<reference evidence="15 16" key="1">
    <citation type="submission" date="2020-08" db="EMBL/GenBank/DDBJ databases">
        <title>Genomic Encyclopedia of Type Strains, Phase III (KMG-III): the genomes of soil and plant-associated and newly described type strains.</title>
        <authorList>
            <person name="Whitman W."/>
        </authorList>
    </citation>
    <scope>NUCLEOTIDE SEQUENCE [LARGE SCALE GENOMIC DNA]</scope>
    <source>
        <strain evidence="15 16">CECT 3259</strain>
    </source>
</reference>
<evidence type="ECO:0000259" key="14">
    <source>
        <dbReference type="Pfam" id="PF10509"/>
    </source>
</evidence>
<dbReference type="EMBL" id="JACHJF010000010">
    <property type="protein sequence ID" value="MBB5120082.1"/>
    <property type="molecule type" value="Genomic_DNA"/>
</dbReference>
<dbReference type="FunFam" id="3.30.70.890:FF:000001">
    <property type="entry name" value="Galactokinase"/>
    <property type="match status" value="1"/>
</dbReference>
<dbReference type="SUPFAM" id="SSF55060">
    <property type="entry name" value="GHMP Kinase, C-terminal domain"/>
    <property type="match status" value="1"/>
</dbReference>
<feature type="domain" description="GHMP kinase N-terminal" evidence="12">
    <location>
        <begin position="102"/>
        <end position="184"/>
    </location>
</feature>
<dbReference type="GO" id="GO:0005829">
    <property type="term" value="C:cytosol"/>
    <property type="evidence" value="ECO:0007669"/>
    <property type="project" value="TreeGrafter"/>
</dbReference>
<dbReference type="Gene3D" id="3.30.70.890">
    <property type="entry name" value="GHMP kinase, C-terminal domain"/>
    <property type="match status" value="1"/>
</dbReference>
<protein>
    <recommendedName>
        <fullName evidence="11">Galactokinase</fullName>
        <ecNumber evidence="11">2.7.1.6</ecNumber>
    </recommendedName>
</protein>
<dbReference type="InterPro" id="IPR006204">
    <property type="entry name" value="GHMP_kinase_N_dom"/>
</dbReference>
<keyword evidence="9" id="KW-0299">Galactose metabolism</keyword>
<dbReference type="EC" id="2.7.1.6" evidence="11"/>
<evidence type="ECO:0000256" key="4">
    <source>
        <dbReference type="ARBA" id="ARBA00022723"/>
    </source>
</evidence>
<name>A0A7W8BB06_STREU</name>
<keyword evidence="8" id="KW-0460">Magnesium</keyword>
<keyword evidence="10" id="KW-0119">Carbohydrate metabolism</keyword>
<dbReference type="SUPFAM" id="SSF54211">
    <property type="entry name" value="Ribosomal protein S5 domain 2-like"/>
    <property type="match status" value="1"/>
</dbReference>
<comment type="similarity">
    <text evidence="1">Belongs to the GHMP kinase family. GalK subfamily.</text>
</comment>
<evidence type="ECO:0000313" key="15">
    <source>
        <dbReference type="EMBL" id="MBB5120082.1"/>
    </source>
</evidence>
<dbReference type="NCBIfam" id="TIGR00131">
    <property type="entry name" value="gal_kin"/>
    <property type="match status" value="1"/>
</dbReference>
<evidence type="ECO:0000256" key="11">
    <source>
        <dbReference type="NCBIfam" id="TIGR00131"/>
    </source>
</evidence>
<dbReference type="Gene3D" id="3.30.230.10">
    <property type="match status" value="1"/>
</dbReference>
<organism evidence="15 16">
    <name type="scientific">Streptomyces eurocidicus</name>
    <name type="common">Streptoverticillium eurocidicus</name>
    <dbReference type="NCBI Taxonomy" id="66423"/>
    <lineage>
        <taxon>Bacteria</taxon>
        <taxon>Bacillati</taxon>
        <taxon>Actinomycetota</taxon>
        <taxon>Actinomycetes</taxon>
        <taxon>Kitasatosporales</taxon>
        <taxon>Streptomycetaceae</taxon>
        <taxon>Streptomyces</taxon>
    </lineage>
</organism>
<dbReference type="PRINTS" id="PR00473">
    <property type="entry name" value="GALCTOKINASE"/>
</dbReference>
<dbReference type="InterPro" id="IPR019539">
    <property type="entry name" value="GalKase_N"/>
</dbReference>
<dbReference type="RefSeq" id="WP_184743490.1">
    <property type="nucleotide sequence ID" value="NZ_JACHJF010000010.1"/>
</dbReference>
<dbReference type="InterPro" id="IPR014721">
    <property type="entry name" value="Ribsml_uS5_D2-typ_fold_subgr"/>
</dbReference>
<evidence type="ECO:0000256" key="7">
    <source>
        <dbReference type="ARBA" id="ARBA00022840"/>
    </source>
</evidence>
<keyword evidence="6 15" id="KW-0418">Kinase</keyword>
<evidence type="ECO:0000259" key="12">
    <source>
        <dbReference type="Pfam" id="PF00288"/>
    </source>
</evidence>
<dbReference type="AlphaFoldDB" id="A0A7W8BB06"/>
<keyword evidence="7" id="KW-0067">ATP-binding</keyword>
<dbReference type="Pfam" id="PF10509">
    <property type="entry name" value="GalKase_gal_bdg"/>
    <property type="match status" value="1"/>
</dbReference>
<evidence type="ECO:0000259" key="13">
    <source>
        <dbReference type="Pfam" id="PF08544"/>
    </source>
</evidence>
<evidence type="ECO:0000256" key="2">
    <source>
        <dbReference type="ARBA" id="ARBA00022490"/>
    </source>
</evidence>
<evidence type="ECO:0000256" key="5">
    <source>
        <dbReference type="ARBA" id="ARBA00022741"/>
    </source>
</evidence>
<dbReference type="PANTHER" id="PTHR10457">
    <property type="entry name" value="MEVALONATE KINASE/GALACTOKINASE"/>
    <property type="match status" value="1"/>
</dbReference>
<dbReference type="PANTHER" id="PTHR10457:SF7">
    <property type="entry name" value="GALACTOKINASE-RELATED"/>
    <property type="match status" value="1"/>
</dbReference>
<dbReference type="InterPro" id="IPR006206">
    <property type="entry name" value="Mevalonate/galactokinase"/>
</dbReference>
<gene>
    <name evidence="15" type="ORF">FHS36_003520</name>
</gene>
<dbReference type="InterPro" id="IPR013750">
    <property type="entry name" value="GHMP_kinase_C_dom"/>
</dbReference>
<keyword evidence="3 15" id="KW-0808">Transferase</keyword>
<comment type="caution">
    <text evidence="15">The sequence shown here is derived from an EMBL/GenBank/DDBJ whole genome shotgun (WGS) entry which is preliminary data.</text>
</comment>
<feature type="domain" description="GHMP kinase C-terminal" evidence="13">
    <location>
        <begin position="291"/>
        <end position="365"/>
    </location>
</feature>
<evidence type="ECO:0000256" key="1">
    <source>
        <dbReference type="ARBA" id="ARBA00006566"/>
    </source>
</evidence>
<dbReference type="InterPro" id="IPR020568">
    <property type="entry name" value="Ribosomal_Su5_D2-typ_SF"/>
</dbReference>
<dbReference type="PRINTS" id="PR00959">
    <property type="entry name" value="MEVGALKINASE"/>
</dbReference>
<dbReference type="GO" id="GO:0046872">
    <property type="term" value="F:metal ion binding"/>
    <property type="evidence" value="ECO:0007669"/>
    <property type="project" value="UniProtKB-KW"/>
</dbReference>
<dbReference type="GO" id="GO:0004335">
    <property type="term" value="F:galactokinase activity"/>
    <property type="evidence" value="ECO:0007669"/>
    <property type="project" value="UniProtKB-UniRule"/>
</dbReference>
<evidence type="ECO:0000256" key="9">
    <source>
        <dbReference type="ARBA" id="ARBA00023144"/>
    </source>
</evidence>
<dbReference type="Proteomes" id="UP000528608">
    <property type="component" value="Unassembled WGS sequence"/>
</dbReference>
<dbReference type="PIRSF" id="PIRSF000530">
    <property type="entry name" value="Galactokinase"/>
    <property type="match status" value="1"/>
</dbReference>
<evidence type="ECO:0000256" key="3">
    <source>
        <dbReference type="ARBA" id="ARBA00022679"/>
    </source>
</evidence>
<dbReference type="FunFam" id="3.30.230.10:FF:000017">
    <property type="entry name" value="Galactokinase"/>
    <property type="match status" value="1"/>
</dbReference>
<dbReference type="GO" id="GO:0006012">
    <property type="term" value="P:galactose metabolic process"/>
    <property type="evidence" value="ECO:0007669"/>
    <property type="project" value="UniProtKB-UniRule"/>
</dbReference>
<proteinExistence type="inferred from homology"/>
<evidence type="ECO:0000256" key="10">
    <source>
        <dbReference type="ARBA" id="ARBA00023277"/>
    </source>
</evidence>
<feature type="domain" description="Galactokinase N-terminal" evidence="14">
    <location>
        <begin position="15"/>
        <end position="63"/>
    </location>
</feature>
<evidence type="ECO:0000256" key="6">
    <source>
        <dbReference type="ARBA" id="ARBA00022777"/>
    </source>
</evidence>
<keyword evidence="5" id="KW-0547">Nucleotide-binding</keyword>
<dbReference type="Pfam" id="PF00288">
    <property type="entry name" value="GHMP_kinases_N"/>
    <property type="match status" value="1"/>
</dbReference>